<dbReference type="GO" id="GO:0000976">
    <property type="term" value="F:transcription cis-regulatory region binding"/>
    <property type="evidence" value="ECO:0007669"/>
    <property type="project" value="TreeGrafter"/>
</dbReference>
<proteinExistence type="predicted"/>
<sequence>MPNQESSHASSGKGKSKKGKKANRASIRDVAELAGVSIGTVSNTLNRPQTVRKPTREAVEKAIRDLNFTPNPHARVLSGSASQLIGLIVLDVRSPFFMEVAHAVEKVASMNDHVVVVASSENSEAKEQQLLKMLAAQQVRGVLLSPATAGPFPPTAPVAEVEVPTVYVDCHMGPDHCCVSVDHVAGARLATRHLLDLGHRQIAFVGDSTQLHQFDDRITGVRQGLAERGLDPAESLIEIRPPGLGMQDGLFAGAELLDLGLPTGILCGNDMMAFGVYRALATAGVEVGKEVALIGYDDVDFAADWVLPLTSVRQPTSEMGRVAAQLLLEHTSGDPNHQHQQVVLRPELVIRESSGKPRN</sequence>
<keyword evidence="2 6" id="KW-0238">DNA-binding</keyword>
<dbReference type="InterPro" id="IPR010982">
    <property type="entry name" value="Lambda_DNA-bd_dom_sf"/>
</dbReference>
<dbReference type="SUPFAM" id="SSF47413">
    <property type="entry name" value="lambda repressor-like DNA-binding domains"/>
    <property type="match status" value="1"/>
</dbReference>
<feature type="domain" description="HTH lacI-type" evidence="5">
    <location>
        <begin position="25"/>
        <end position="79"/>
    </location>
</feature>
<dbReference type="KEGG" id="sapp:SAC06_02020"/>
<dbReference type="Gene3D" id="1.10.260.40">
    <property type="entry name" value="lambda repressor-like DNA-binding domains"/>
    <property type="match status" value="1"/>
</dbReference>
<dbReference type="GO" id="GO:0003700">
    <property type="term" value="F:DNA-binding transcription factor activity"/>
    <property type="evidence" value="ECO:0007669"/>
    <property type="project" value="TreeGrafter"/>
</dbReference>
<accession>A0AAU7VAC3</accession>
<organism evidence="6">
    <name type="scientific">Scrofimicrobium appendicitidis</name>
    <dbReference type="NCBI Taxonomy" id="3079930"/>
    <lineage>
        <taxon>Bacteria</taxon>
        <taxon>Bacillati</taxon>
        <taxon>Actinomycetota</taxon>
        <taxon>Actinomycetes</taxon>
        <taxon>Actinomycetales</taxon>
        <taxon>Actinomycetaceae</taxon>
        <taxon>Scrofimicrobium</taxon>
    </lineage>
</organism>
<dbReference type="Pfam" id="PF00356">
    <property type="entry name" value="LacI"/>
    <property type="match status" value="1"/>
</dbReference>
<dbReference type="SMART" id="SM00354">
    <property type="entry name" value="HTH_LACI"/>
    <property type="match status" value="1"/>
</dbReference>
<dbReference type="CDD" id="cd01392">
    <property type="entry name" value="HTH_LacI"/>
    <property type="match status" value="1"/>
</dbReference>
<dbReference type="InterPro" id="IPR028082">
    <property type="entry name" value="Peripla_BP_I"/>
</dbReference>
<dbReference type="InterPro" id="IPR046335">
    <property type="entry name" value="LacI/GalR-like_sensor"/>
</dbReference>
<name>A0AAU7VAC3_9ACTO</name>
<dbReference type="Pfam" id="PF13377">
    <property type="entry name" value="Peripla_BP_3"/>
    <property type="match status" value="1"/>
</dbReference>
<dbReference type="PROSITE" id="PS50932">
    <property type="entry name" value="HTH_LACI_2"/>
    <property type="match status" value="1"/>
</dbReference>
<reference evidence="6" key="1">
    <citation type="submission" date="2023-11" db="EMBL/GenBank/DDBJ databases">
        <title>Scrofimicrobium hongkongense sp. nov., isolated from a patient with peritonitis.</title>
        <authorList>
            <person name="Lao H.Y."/>
            <person name="Wong A.Y.P."/>
            <person name="Ng T.L."/>
            <person name="Wong R.Y.L."/>
            <person name="Yau M.C.Y."/>
            <person name="Lam J.Y.W."/>
            <person name="Siu G.K.H."/>
        </authorList>
    </citation>
    <scope>NUCLEOTIDE SEQUENCE</scope>
    <source>
        <strain evidence="6">R131</strain>
    </source>
</reference>
<dbReference type="PANTHER" id="PTHR30146:SF109">
    <property type="entry name" value="HTH-TYPE TRANSCRIPTIONAL REGULATOR GALS"/>
    <property type="match status" value="1"/>
</dbReference>
<evidence type="ECO:0000256" key="3">
    <source>
        <dbReference type="ARBA" id="ARBA00023163"/>
    </source>
</evidence>
<evidence type="ECO:0000256" key="1">
    <source>
        <dbReference type="ARBA" id="ARBA00023015"/>
    </source>
</evidence>
<evidence type="ECO:0000259" key="5">
    <source>
        <dbReference type="PROSITE" id="PS50932"/>
    </source>
</evidence>
<gene>
    <name evidence="6" type="ORF">SAC06_02020</name>
</gene>
<dbReference type="RefSeq" id="WP_350258552.1">
    <property type="nucleotide sequence ID" value="NZ_CP138335.1"/>
</dbReference>
<feature type="region of interest" description="Disordered" evidence="4">
    <location>
        <begin position="1"/>
        <end position="26"/>
    </location>
</feature>
<dbReference type="Gene3D" id="3.40.50.2300">
    <property type="match status" value="2"/>
</dbReference>
<dbReference type="InterPro" id="IPR000843">
    <property type="entry name" value="HTH_LacI"/>
</dbReference>
<dbReference type="PANTHER" id="PTHR30146">
    <property type="entry name" value="LACI-RELATED TRANSCRIPTIONAL REPRESSOR"/>
    <property type="match status" value="1"/>
</dbReference>
<evidence type="ECO:0000313" key="6">
    <source>
        <dbReference type="EMBL" id="XBW08353.1"/>
    </source>
</evidence>
<dbReference type="EMBL" id="CP138335">
    <property type="protein sequence ID" value="XBW08353.1"/>
    <property type="molecule type" value="Genomic_DNA"/>
</dbReference>
<keyword evidence="3" id="KW-0804">Transcription</keyword>
<protein>
    <submittedName>
        <fullName evidence="6">LacI family DNA-binding transcriptional regulator</fullName>
    </submittedName>
</protein>
<evidence type="ECO:0000256" key="4">
    <source>
        <dbReference type="SAM" id="MobiDB-lite"/>
    </source>
</evidence>
<dbReference type="AlphaFoldDB" id="A0AAU7VAC3"/>
<keyword evidence="1" id="KW-0805">Transcription regulation</keyword>
<feature type="compositionally biased region" description="Basic residues" evidence="4">
    <location>
        <begin position="14"/>
        <end position="23"/>
    </location>
</feature>
<dbReference type="SUPFAM" id="SSF53822">
    <property type="entry name" value="Periplasmic binding protein-like I"/>
    <property type="match status" value="1"/>
</dbReference>
<evidence type="ECO:0000256" key="2">
    <source>
        <dbReference type="ARBA" id="ARBA00023125"/>
    </source>
</evidence>